<dbReference type="SUPFAM" id="SSF53187">
    <property type="entry name" value="Zn-dependent exopeptidases"/>
    <property type="match status" value="1"/>
</dbReference>
<dbReference type="STRING" id="1280837.A0A316VGD5"/>
<dbReference type="AlphaFoldDB" id="A0A316VGD5"/>
<keyword evidence="5 7" id="KW-0378">Hydrolase</keyword>
<evidence type="ECO:0000259" key="8">
    <source>
        <dbReference type="Pfam" id="PF04389"/>
    </source>
</evidence>
<dbReference type="OrthoDB" id="10013407at2759"/>
<keyword evidence="6 7" id="KW-0862">Zinc</keyword>
<dbReference type="RefSeq" id="XP_025356862.1">
    <property type="nucleotide sequence ID" value="XM_025496287.1"/>
</dbReference>
<dbReference type="PANTHER" id="PTHR12147:SF26">
    <property type="entry name" value="PEPTIDASE M28 DOMAIN-CONTAINING PROTEIN"/>
    <property type="match status" value="1"/>
</dbReference>
<dbReference type="InterPro" id="IPR045175">
    <property type="entry name" value="M28_fam"/>
</dbReference>
<dbReference type="InParanoid" id="A0A316VGD5"/>
<evidence type="ECO:0000256" key="6">
    <source>
        <dbReference type="ARBA" id="ARBA00022833"/>
    </source>
</evidence>
<evidence type="ECO:0000256" key="2">
    <source>
        <dbReference type="ARBA" id="ARBA00005634"/>
    </source>
</evidence>
<accession>A0A316VGD5</accession>
<dbReference type="Pfam" id="PF04389">
    <property type="entry name" value="Peptidase_M28"/>
    <property type="match status" value="1"/>
</dbReference>
<reference evidence="9 10" key="1">
    <citation type="journal article" date="2018" name="Mol. Biol. Evol.">
        <title>Broad Genomic Sampling Reveals a Smut Pathogenic Ancestry of the Fungal Clade Ustilaginomycotina.</title>
        <authorList>
            <person name="Kijpornyongpan T."/>
            <person name="Mondo S.J."/>
            <person name="Barry K."/>
            <person name="Sandor L."/>
            <person name="Lee J."/>
            <person name="Lipzen A."/>
            <person name="Pangilinan J."/>
            <person name="LaButti K."/>
            <person name="Hainaut M."/>
            <person name="Henrissat B."/>
            <person name="Grigoriev I.V."/>
            <person name="Spatafora J.W."/>
            <person name="Aime M.C."/>
        </authorList>
    </citation>
    <scope>NUCLEOTIDE SEQUENCE [LARGE SCALE GENOMIC DNA]</scope>
    <source>
        <strain evidence="9 10">MCA 3882</strain>
    </source>
</reference>
<comment type="cofactor">
    <cofactor evidence="1">
        <name>Zn(2+)</name>
        <dbReference type="ChEBI" id="CHEBI:29105"/>
    </cofactor>
</comment>
<feature type="domain" description="Peptidase M28" evidence="8">
    <location>
        <begin position="140"/>
        <end position="334"/>
    </location>
</feature>
<evidence type="ECO:0000313" key="10">
    <source>
        <dbReference type="Proteomes" id="UP000245771"/>
    </source>
</evidence>
<dbReference type="EMBL" id="KZ819602">
    <property type="protein sequence ID" value="PWN36560.1"/>
    <property type="molecule type" value="Genomic_DNA"/>
</dbReference>
<protein>
    <recommendedName>
        <fullName evidence="7">Peptide hydrolase</fullName>
        <ecNumber evidence="7">3.4.-.-</ecNumber>
    </recommendedName>
</protein>
<sequence>MNSLQDLLKFSMHLQRDTRIAQLTAIPKTDSLTTNATLPKPTFNPPLHALLFSDTLDVPQLREDARILSGEDEAGQWIPSGNHWHSRHSATQEARLAGAWIRARLARYLAPVDGRCIEWTYDDAYAPNIVCTIPVAGSKKKHEQEGVAILSAHYDSRGTFGSTRAPGADDDGSGTTMLLAVARHLGKHRIEFNREIRLVAFSGEEQGLVGSKNYAKHLRDKKTPVHFQLQADMLGYRKPGEPLQVAFPDKLATQAATDYVIDLARLYVPELQIGYTPACCSDHQSFWEQGFTSTWVFERRAPIADPCYHDSCDLTERKGYDFEQIQSITKLCLATVLDVGGGVDWPY</sequence>
<dbReference type="GO" id="GO:0046872">
    <property type="term" value="F:metal ion binding"/>
    <property type="evidence" value="ECO:0007669"/>
    <property type="project" value="UniProtKB-KW"/>
</dbReference>
<keyword evidence="4 7" id="KW-0479">Metal-binding</keyword>
<dbReference type="InterPro" id="IPR007484">
    <property type="entry name" value="Peptidase_M28"/>
</dbReference>
<evidence type="ECO:0000256" key="7">
    <source>
        <dbReference type="RuleBase" id="RU361240"/>
    </source>
</evidence>
<organism evidence="9 10">
    <name type="scientific">Meira miltonrushii</name>
    <dbReference type="NCBI Taxonomy" id="1280837"/>
    <lineage>
        <taxon>Eukaryota</taxon>
        <taxon>Fungi</taxon>
        <taxon>Dikarya</taxon>
        <taxon>Basidiomycota</taxon>
        <taxon>Ustilaginomycotina</taxon>
        <taxon>Exobasidiomycetes</taxon>
        <taxon>Exobasidiales</taxon>
        <taxon>Brachybasidiaceae</taxon>
        <taxon>Meira</taxon>
    </lineage>
</organism>
<dbReference type="EC" id="3.4.-.-" evidence="7"/>
<evidence type="ECO:0000256" key="3">
    <source>
        <dbReference type="ARBA" id="ARBA00022670"/>
    </source>
</evidence>
<keyword evidence="3 7" id="KW-0645">Protease</keyword>
<evidence type="ECO:0000256" key="5">
    <source>
        <dbReference type="ARBA" id="ARBA00022801"/>
    </source>
</evidence>
<dbReference type="GO" id="GO:0008235">
    <property type="term" value="F:metalloexopeptidase activity"/>
    <property type="evidence" value="ECO:0007669"/>
    <property type="project" value="InterPro"/>
</dbReference>
<dbReference type="Gene3D" id="3.40.630.10">
    <property type="entry name" value="Zn peptidases"/>
    <property type="match status" value="1"/>
</dbReference>
<evidence type="ECO:0000256" key="4">
    <source>
        <dbReference type="ARBA" id="ARBA00022723"/>
    </source>
</evidence>
<keyword evidence="10" id="KW-1185">Reference proteome</keyword>
<comment type="similarity">
    <text evidence="2">Belongs to the peptidase M28 family. M28B subfamily.</text>
</comment>
<gene>
    <name evidence="9" type="ORF">FA14DRAFT_118392</name>
</gene>
<evidence type="ECO:0000256" key="1">
    <source>
        <dbReference type="ARBA" id="ARBA00001947"/>
    </source>
</evidence>
<evidence type="ECO:0000313" key="9">
    <source>
        <dbReference type="EMBL" id="PWN36560.1"/>
    </source>
</evidence>
<name>A0A316VGD5_9BASI</name>
<dbReference type="Proteomes" id="UP000245771">
    <property type="component" value="Unassembled WGS sequence"/>
</dbReference>
<dbReference type="PANTHER" id="PTHR12147">
    <property type="entry name" value="METALLOPEPTIDASE M28 FAMILY MEMBER"/>
    <property type="match status" value="1"/>
</dbReference>
<dbReference type="GO" id="GO:0006508">
    <property type="term" value="P:proteolysis"/>
    <property type="evidence" value="ECO:0007669"/>
    <property type="project" value="UniProtKB-KW"/>
</dbReference>
<proteinExistence type="inferred from homology"/>
<dbReference type="GeneID" id="37018068"/>